<feature type="signal peptide" evidence="1">
    <location>
        <begin position="1"/>
        <end position="15"/>
    </location>
</feature>
<dbReference type="AlphaFoldDB" id="A0AAU9JFI0"/>
<dbReference type="Proteomes" id="UP001162131">
    <property type="component" value="Unassembled WGS sequence"/>
</dbReference>
<evidence type="ECO:0000313" key="2">
    <source>
        <dbReference type="EMBL" id="CAG9323822.1"/>
    </source>
</evidence>
<gene>
    <name evidence="2" type="ORF">BSTOLATCC_MIC34858</name>
</gene>
<evidence type="ECO:0000313" key="3">
    <source>
        <dbReference type="Proteomes" id="UP001162131"/>
    </source>
</evidence>
<comment type="caution">
    <text evidence="2">The sequence shown here is derived from an EMBL/GenBank/DDBJ whole genome shotgun (WGS) entry which is preliminary data.</text>
</comment>
<feature type="chain" id="PRO_5043762286" description="EGF-like domain-containing protein" evidence="1">
    <location>
        <begin position="16"/>
        <end position="310"/>
    </location>
</feature>
<name>A0AAU9JFI0_9CILI</name>
<dbReference type="EMBL" id="CAJZBQ010000035">
    <property type="protein sequence ID" value="CAG9323822.1"/>
    <property type="molecule type" value="Genomic_DNA"/>
</dbReference>
<sequence>MRIFAFIIVIPLAFSLSCYQMSCDGKINSTSSNCVEFMSDHYSLKPCSHSNYTCPHPSHISTSTSLKCEYWIDKSLWDASSEQDYYGYSVVGKGDPCDPYGLVSTCDRDKNLVCYCPYGTCTCVAGLKYGENCAVDSTPCIDGYICSQKICTLKYSVKAGQNATDERACATGGPLVINGEYFTCKSAVVTAGTLPKSCSTNNDCISADGTDYSTCLCGMNTDGQAYCKLHYSDEPMINWREAARDGDWPRQIYWEFMSVNYPYLQGNIPSCLSTTWRDYGVYSNGEPASSLSGSFRMECVSAAIAAFLIC</sequence>
<keyword evidence="1" id="KW-0732">Signal</keyword>
<proteinExistence type="predicted"/>
<reference evidence="2" key="1">
    <citation type="submission" date="2021-09" db="EMBL/GenBank/DDBJ databases">
        <authorList>
            <consortium name="AG Swart"/>
            <person name="Singh M."/>
            <person name="Singh A."/>
            <person name="Seah K."/>
            <person name="Emmerich C."/>
        </authorList>
    </citation>
    <scope>NUCLEOTIDE SEQUENCE</scope>
    <source>
        <strain evidence="2">ATCC30299</strain>
    </source>
</reference>
<evidence type="ECO:0008006" key="4">
    <source>
        <dbReference type="Google" id="ProtNLM"/>
    </source>
</evidence>
<accession>A0AAU9JFI0</accession>
<protein>
    <recommendedName>
        <fullName evidence="4">EGF-like domain-containing protein</fullName>
    </recommendedName>
</protein>
<keyword evidence="3" id="KW-1185">Reference proteome</keyword>
<dbReference type="PROSITE" id="PS51257">
    <property type="entry name" value="PROKAR_LIPOPROTEIN"/>
    <property type="match status" value="1"/>
</dbReference>
<evidence type="ECO:0000256" key="1">
    <source>
        <dbReference type="SAM" id="SignalP"/>
    </source>
</evidence>
<organism evidence="2 3">
    <name type="scientific">Blepharisma stoltei</name>
    <dbReference type="NCBI Taxonomy" id="1481888"/>
    <lineage>
        <taxon>Eukaryota</taxon>
        <taxon>Sar</taxon>
        <taxon>Alveolata</taxon>
        <taxon>Ciliophora</taxon>
        <taxon>Postciliodesmatophora</taxon>
        <taxon>Heterotrichea</taxon>
        <taxon>Heterotrichida</taxon>
        <taxon>Blepharismidae</taxon>
        <taxon>Blepharisma</taxon>
    </lineage>
</organism>